<dbReference type="Proteomes" id="UP000076407">
    <property type="component" value="Unassembled WGS sequence"/>
</dbReference>
<evidence type="ECO:0000256" key="5">
    <source>
        <dbReference type="PROSITE-ProRule" id="PRU00043"/>
    </source>
</evidence>
<dbReference type="PROSITE" id="PS50268">
    <property type="entry name" value="CADHERIN_2"/>
    <property type="match status" value="2"/>
</dbReference>
<evidence type="ECO:0000256" key="4">
    <source>
        <dbReference type="ARBA" id="ARBA00023136"/>
    </source>
</evidence>
<dbReference type="VEuPathDB" id="VectorBase:AQUA004626"/>
<keyword evidence="10" id="KW-1185">Reference proteome</keyword>
<keyword evidence="2" id="KW-0677">Repeat</keyword>
<evidence type="ECO:0000259" key="8">
    <source>
        <dbReference type="PROSITE" id="PS50268"/>
    </source>
</evidence>
<dbReference type="GO" id="GO:0007156">
    <property type="term" value="P:homophilic cell adhesion via plasma membrane adhesion molecules"/>
    <property type="evidence" value="ECO:0007669"/>
    <property type="project" value="InterPro"/>
</dbReference>
<dbReference type="GO" id="GO:0005509">
    <property type="term" value="F:calcium ion binding"/>
    <property type="evidence" value="ECO:0007669"/>
    <property type="project" value="UniProtKB-UniRule"/>
</dbReference>
<dbReference type="InterPro" id="IPR002126">
    <property type="entry name" value="Cadherin-like_dom"/>
</dbReference>
<keyword evidence="7" id="KW-0812">Transmembrane</keyword>
<evidence type="ECO:0000256" key="6">
    <source>
        <dbReference type="SAM" id="MobiDB-lite"/>
    </source>
</evidence>
<evidence type="ECO:0000256" key="2">
    <source>
        <dbReference type="ARBA" id="ARBA00022737"/>
    </source>
</evidence>
<feature type="transmembrane region" description="Helical" evidence="7">
    <location>
        <begin position="1902"/>
        <end position="1925"/>
    </location>
</feature>
<feature type="compositionally biased region" description="Low complexity" evidence="6">
    <location>
        <begin position="2020"/>
        <end position="2032"/>
    </location>
</feature>
<evidence type="ECO:0000256" key="3">
    <source>
        <dbReference type="ARBA" id="ARBA00022837"/>
    </source>
</evidence>
<evidence type="ECO:0000256" key="1">
    <source>
        <dbReference type="ARBA" id="ARBA00004370"/>
    </source>
</evidence>
<dbReference type="PROSITE" id="PS00232">
    <property type="entry name" value="CADHERIN_1"/>
    <property type="match status" value="1"/>
</dbReference>
<dbReference type="PANTHER" id="PTHR24027">
    <property type="entry name" value="CADHERIN-23"/>
    <property type="match status" value="1"/>
</dbReference>
<sequence>MGSEKPEVSTTVGVGYTLAQHEVSNVLSVKVNPSQTGLPVYIDAILADGRLLIKTSAQFADYEKLDDKLFFFNRVVFTCTSGSVREMNFRQSIKEENNHAPLFSQTSYDITIPLPLPREFNIQQFIDGGNGVVANDYDITKNKITFSIDENDYFIVQSIGGSSRTETMAKLITKQTLTKIQPPITVQITAMDEWNPPKTSTARITIVGDPVISFVTPPDFEQSLYKTVYKVGNTFTPIRIALLANTYDTSVRYEASGEDADYFTITPATDRSSVTVALRSGTQIDTEKKLLSLTITASRTGTEFVGRTALVVELSHEPKIVPTFEASLYTGTIDRNKVITVESIKLLPTTSDSSVRVRLSGEDSQYFTLTFANNQATLAPSNMLTDAVLKEKNFFLVTLQAEKIDVGTGEALVVLTVEKSNTKDPHFEQTLYEGTITETGVLNVPTVRISPDSFVQGLQYDYTGDTTLVTISPDSTGTFTITANNVTPEKLIGKSYILLSIVAKLEDEETAHTVVIFKVLRTPVVMPKFTEPFLEGELVLNTLEVRLPNVELVLDTFSADTKVSVVDDRYFFDILEDFPENVFKVYLRLNVTREMLRDIDRLSLQVEAQNPNSEKSYCFITVDVSRAAPPAFERLVYDGVIDETKQLVEEIVAKLTPDSAGERITYTLEGEDVTFFSIKEAPTWDNIRIVLKSALSDEEFESRTHFQLNLKATNTLLAVDTVVPLIVYVKHSLVKIPKFEKPLYKSRIDTDLKLVPFEQIKLEPGTYVGMATVTIRNSNSEFFGVQLQEGIVTIQLLKELEAASVSGVKRFEFVIECANPDLMSGFTTILIDIDRVAAPEFSDRFYNGEVREGAQQITFDKPVTLKPQTIVTDTVYELEGVDSALVRYVVTNDRSLSFFLRDEVSKEQLKARSEITFIVVASNPSSSQSALVPCTVKIIREVKPSFTRSSFRGKILEGNTVVDFGSFPIAWEADSVKDTATFIIVDAVPNSYFEVQPNENRLSISIALKPDIKWDQVRSYPYYQLILQAANPESDTAQCTLVIDVESLPTITPTFTKAIYRGSLQEGTKEVVFSAADTITVQPGTIMPTFQFTAAEGDANLFDVLLVDDNKFKVSLKDSIAPGTIEGRDMLSFIITINNAYSADDTATIVITIKLDDIISPAFSKLLYSGTILEGTSVLSLQESILLSGGTYTENTEIGIGGTDATLFTVSRAESVLNLRIQADAIDWNELDAKHYLSIYVQATNPGSDTATSFVVIEIERLQQPQFVQSSSHGYIEAGDRNVRFADGSELRIVTDSMQPGYQWNLAGDDYQLFDGSLVEDLFKFSLKESTATEQSLGTRTTLNFKVILRNPNGRTIDSTVVVNRRLYVPQFSKHIYTGSFNADLQLLLADAIQITQASFASGTVVTILESNVDFLALEQSERSVELKLSRAISTDDFQGLQTVRLVLLAKASEDSWSTCSVMLAVPDGTYLKEHLSITPEGRLILDRPIIPNVYQFLVHATNTAAGKRATANVLLDVLNQFECTEGDKQVAVDQVLFVTHLEEERPHATIFSTQLSESCSYELISEYPIEDGQQESYFYIDPDTNWLASRSFDRENEKLFQNMDVPQFKLVLKLNCLDNDEVADQANRRSMVKRSLVNTETINYAPDITIVSIIVDDINDNDPIFIYPEMASGIKVWLGFPEPSLANRLMLSGLIDVVATDADEDLNAKIRYSVAVNEHFNVHPETGSIKPTKDSLRASNIIDLIVYATDRDGAVDGRSSRLEITVHRLDENQIAFITLDAADEATVQEFTEQVNRQSNFHLKVLHQSIVPLLEASSSRTNVTKAVRQVQNTISTMRLIVYAINDNNQLLSTNDIRDGIRVVFPNIKASAIESFSNAVCYGNQTNPSCPEELSGGSSNSGLIASTSVLGGLLLICMALTIVLYLRYVRPLSKGTDNNPSDIVQLENDFDTTPPSTSPSLGAKKERNADDPEMVEDRKISINIAGITMQESEDTNVDAGNRLARSLAERLDEEDEYGAITSGTSEPETTSEPKNVKFNEVVERIEVQEHHSDEEDGSSVYEERL</sequence>
<feature type="region of interest" description="Disordered" evidence="6">
    <location>
        <begin position="1936"/>
        <end position="1975"/>
    </location>
</feature>
<keyword evidence="4 7" id="KW-0472">Membrane</keyword>
<dbReference type="PANTHER" id="PTHR24027:SF438">
    <property type="entry name" value="CADHERIN 23"/>
    <property type="match status" value="1"/>
</dbReference>
<dbReference type="GO" id="GO:0008013">
    <property type="term" value="F:beta-catenin binding"/>
    <property type="evidence" value="ECO:0007669"/>
    <property type="project" value="TreeGrafter"/>
</dbReference>
<evidence type="ECO:0000256" key="7">
    <source>
        <dbReference type="SAM" id="Phobius"/>
    </source>
</evidence>
<dbReference type="InterPro" id="IPR039808">
    <property type="entry name" value="Cadherin"/>
</dbReference>
<dbReference type="GO" id="GO:0045296">
    <property type="term" value="F:cadherin binding"/>
    <property type="evidence" value="ECO:0007669"/>
    <property type="project" value="TreeGrafter"/>
</dbReference>
<keyword evidence="7" id="KW-1133">Transmembrane helix</keyword>
<dbReference type="CDD" id="cd11304">
    <property type="entry name" value="Cadherin_repeat"/>
    <property type="match status" value="2"/>
</dbReference>
<protein>
    <recommendedName>
        <fullName evidence="8">Cadherin domain-containing protein</fullName>
    </recommendedName>
</protein>
<dbReference type="SMART" id="SM00112">
    <property type="entry name" value="CA"/>
    <property type="match status" value="3"/>
</dbReference>
<reference evidence="9" key="1">
    <citation type="submission" date="2020-05" db="UniProtKB">
        <authorList>
            <consortium name="EnsemblMetazoa"/>
        </authorList>
    </citation>
    <scope>IDENTIFICATION</scope>
    <source>
        <strain evidence="9">SANGQUA</strain>
    </source>
</reference>
<comment type="subcellular location">
    <subcellularLocation>
        <location evidence="1">Membrane</location>
    </subcellularLocation>
</comment>
<feature type="compositionally biased region" description="Polar residues" evidence="6">
    <location>
        <begin position="1950"/>
        <end position="1959"/>
    </location>
</feature>
<accession>A0A182X499</accession>
<name>A0A182X499_ANOQN</name>
<feature type="domain" description="Cadherin" evidence="8">
    <location>
        <begin position="1562"/>
        <end position="1666"/>
    </location>
</feature>
<feature type="region of interest" description="Disordered" evidence="6">
    <location>
        <begin position="2012"/>
        <end position="2037"/>
    </location>
</feature>
<dbReference type="Pfam" id="PF00028">
    <property type="entry name" value="Cadherin"/>
    <property type="match status" value="1"/>
</dbReference>
<proteinExistence type="predicted"/>
<evidence type="ECO:0000313" key="10">
    <source>
        <dbReference type="Proteomes" id="UP000076407"/>
    </source>
</evidence>
<dbReference type="InterPro" id="IPR020894">
    <property type="entry name" value="Cadherin_CS"/>
</dbReference>
<dbReference type="GO" id="GO:0016477">
    <property type="term" value="P:cell migration"/>
    <property type="evidence" value="ECO:0007669"/>
    <property type="project" value="TreeGrafter"/>
</dbReference>
<dbReference type="InterPro" id="IPR015919">
    <property type="entry name" value="Cadherin-like_sf"/>
</dbReference>
<organism evidence="9 10">
    <name type="scientific">Anopheles quadriannulatus</name>
    <name type="common">Mosquito</name>
    <dbReference type="NCBI Taxonomy" id="34691"/>
    <lineage>
        <taxon>Eukaryota</taxon>
        <taxon>Metazoa</taxon>
        <taxon>Ecdysozoa</taxon>
        <taxon>Arthropoda</taxon>
        <taxon>Hexapoda</taxon>
        <taxon>Insecta</taxon>
        <taxon>Pterygota</taxon>
        <taxon>Neoptera</taxon>
        <taxon>Endopterygota</taxon>
        <taxon>Diptera</taxon>
        <taxon>Nematocera</taxon>
        <taxon>Culicoidea</taxon>
        <taxon>Culicidae</taxon>
        <taxon>Anophelinae</taxon>
        <taxon>Anopheles</taxon>
    </lineage>
</organism>
<evidence type="ECO:0000313" key="9">
    <source>
        <dbReference type="EnsemblMetazoa" id="AQUA004626-PA"/>
    </source>
</evidence>
<dbReference type="GO" id="GO:0016342">
    <property type="term" value="C:catenin complex"/>
    <property type="evidence" value="ECO:0007669"/>
    <property type="project" value="TreeGrafter"/>
</dbReference>
<dbReference type="Gene3D" id="2.60.40.60">
    <property type="entry name" value="Cadherins"/>
    <property type="match status" value="3"/>
</dbReference>
<feature type="compositionally biased region" description="Basic and acidic residues" evidence="6">
    <location>
        <begin position="1962"/>
        <end position="1975"/>
    </location>
</feature>
<keyword evidence="3 5" id="KW-0106">Calcium</keyword>
<dbReference type="STRING" id="34691.A0A182X499"/>
<feature type="domain" description="Cadherin" evidence="8">
    <location>
        <begin position="1681"/>
        <end position="1777"/>
    </location>
</feature>
<dbReference type="EnsemblMetazoa" id="AQUA004626-RA">
    <property type="protein sequence ID" value="AQUA004626-PA"/>
    <property type="gene ID" value="AQUA004626"/>
</dbReference>
<dbReference type="SUPFAM" id="SSF49313">
    <property type="entry name" value="Cadherin-like"/>
    <property type="match status" value="2"/>
</dbReference>